<dbReference type="Proteomes" id="UP000196102">
    <property type="component" value="Unassembled WGS sequence"/>
</dbReference>
<reference evidence="9" key="1">
    <citation type="journal article" date="2017" name="Proc. Natl. Acad. Sci. U.S.A.">
        <title>Simulation of Deepwater Horizon oil plume reveals substrate specialization within a complex community of hydrocarbon-degraders.</title>
        <authorList>
            <person name="Hu P."/>
            <person name="Dubinsky E.A."/>
            <person name="Probst A.J."/>
            <person name="Wang J."/>
            <person name="Sieber C.M.K."/>
            <person name="Tom L.M."/>
            <person name="Gardinali P."/>
            <person name="Banfield J.F."/>
            <person name="Atlas R.M."/>
            <person name="Andersen G.L."/>
        </authorList>
    </citation>
    <scope>NUCLEOTIDE SEQUENCE [LARGE SCALE GENOMIC DNA]</scope>
</reference>
<evidence type="ECO:0000256" key="4">
    <source>
        <dbReference type="ARBA" id="ARBA00022679"/>
    </source>
</evidence>
<gene>
    <name evidence="8" type="ORF">A9Q93_10625</name>
</gene>
<evidence type="ECO:0000256" key="5">
    <source>
        <dbReference type="ARBA" id="ARBA00023136"/>
    </source>
</evidence>
<dbReference type="PANTHER" id="PTHR30606">
    <property type="entry name" value="LIPID A BIOSYNTHESIS LAUROYL ACYLTRANSFERASE"/>
    <property type="match status" value="1"/>
</dbReference>
<dbReference type="GO" id="GO:0005886">
    <property type="term" value="C:plasma membrane"/>
    <property type="evidence" value="ECO:0007669"/>
    <property type="project" value="UniProtKB-SubCell"/>
</dbReference>
<evidence type="ECO:0000256" key="3">
    <source>
        <dbReference type="ARBA" id="ARBA00022519"/>
    </source>
</evidence>
<keyword evidence="4 8" id="KW-0808">Transferase</keyword>
<evidence type="ECO:0000313" key="8">
    <source>
        <dbReference type="EMBL" id="OUS12143.1"/>
    </source>
</evidence>
<comment type="caution">
    <text evidence="8">The sequence shown here is derived from an EMBL/GenBank/DDBJ whole genome shotgun (WGS) entry which is preliminary data.</text>
</comment>
<proteinExistence type="predicted"/>
<dbReference type="GO" id="GO:0009247">
    <property type="term" value="P:glycolipid biosynthetic process"/>
    <property type="evidence" value="ECO:0007669"/>
    <property type="project" value="UniProtKB-ARBA"/>
</dbReference>
<evidence type="ECO:0000256" key="1">
    <source>
        <dbReference type="ARBA" id="ARBA00004533"/>
    </source>
</evidence>
<keyword evidence="3" id="KW-0997">Cell inner membrane</keyword>
<dbReference type="EMBL" id="MAAX01000165">
    <property type="protein sequence ID" value="OUS12143.1"/>
    <property type="molecule type" value="Genomic_DNA"/>
</dbReference>
<accession>A0A1Z8APD0</accession>
<dbReference type="GO" id="GO:0016746">
    <property type="term" value="F:acyltransferase activity"/>
    <property type="evidence" value="ECO:0007669"/>
    <property type="project" value="UniProtKB-KW"/>
</dbReference>
<keyword evidence="5 7" id="KW-0472">Membrane</keyword>
<comment type="subcellular location">
    <subcellularLocation>
        <location evidence="1">Cell inner membrane</location>
    </subcellularLocation>
</comment>
<sequence length="303" mass="35454">MQALAYYLTYPFLWVISRLPFPIVYIFSDFVYVIVYYIIGYRKEVIKKNLKIAFPHKSEQEITLLSKKSTRHFCDMFLEMIKSMGMSKEAMNKRFVCKNPELVNAFAKANKPIIVMFGHQASYEWTMVLDDILDYKVYAIYKPIKNKKFNELIVSIRNKFNSELIAMKEATAVMSKSAQQEAALFALVADQSPKAARAQYFTNFFNTPSAVFKGAERIAKEHATAVTFLRVTKVKRGYYDAEFVLISENGAQTKDWEITDTFFQLLEDQIIKQPEYYLWSHKRWKSTLENTKRAFELSPRVQQ</sequence>
<keyword evidence="7" id="KW-0812">Transmembrane</keyword>
<feature type="transmembrane region" description="Helical" evidence="7">
    <location>
        <begin position="20"/>
        <end position="39"/>
    </location>
</feature>
<dbReference type="AlphaFoldDB" id="A0A1Z8APD0"/>
<dbReference type="CDD" id="cd07984">
    <property type="entry name" value="LPLAT_LABLAT-like"/>
    <property type="match status" value="1"/>
</dbReference>
<organism evidence="8 9">
    <name type="scientific">Nonlabens dokdonensis</name>
    <dbReference type="NCBI Taxonomy" id="328515"/>
    <lineage>
        <taxon>Bacteria</taxon>
        <taxon>Pseudomonadati</taxon>
        <taxon>Bacteroidota</taxon>
        <taxon>Flavobacteriia</taxon>
        <taxon>Flavobacteriales</taxon>
        <taxon>Flavobacteriaceae</taxon>
        <taxon>Nonlabens</taxon>
    </lineage>
</organism>
<dbReference type="InterPro" id="IPR004960">
    <property type="entry name" value="LipA_acyltrans"/>
</dbReference>
<dbReference type="PIRSF" id="PIRSF026649">
    <property type="entry name" value="MsbB"/>
    <property type="match status" value="1"/>
</dbReference>
<evidence type="ECO:0000256" key="7">
    <source>
        <dbReference type="SAM" id="Phobius"/>
    </source>
</evidence>
<name>A0A1Z8APD0_9FLAO</name>
<evidence type="ECO:0000256" key="6">
    <source>
        <dbReference type="ARBA" id="ARBA00023315"/>
    </source>
</evidence>
<dbReference type="RefSeq" id="WP_303687413.1">
    <property type="nucleotide sequence ID" value="NZ_CAJXYO010000026.1"/>
</dbReference>
<evidence type="ECO:0000313" key="9">
    <source>
        <dbReference type="Proteomes" id="UP000196102"/>
    </source>
</evidence>
<keyword evidence="2" id="KW-1003">Cell membrane</keyword>
<evidence type="ECO:0000256" key="2">
    <source>
        <dbReference type="ARBA" id="ARBA00022475"/>
    </source>
</evidence>
<protein>
    <submittedName>
        <fullName evidence="8">Acyltransferase</fullName>
    </submittedName>
</protein>
<keyword evidence="6 8" id="KW-0012">Acyltransferase</keyword>
<dbReference type="PANTHER" id="PTHR30606:SF10">
    <property type="entry name" value="PHOSPHATIDYLINOSITOL MANNOSIDE ACYLTRANSFERASE"/>
    <property type="match status" value="1"/>
</dbReference>
<keyword evidence="7" id="KW-1133">Transmembrane helix</keyword>
<dbReference type="Pfam" id="PF03279">
    <property type="entry name" value="Lip_A_acyltrans"/>
    <property type="match status" value="1"/>
</dbReference>